<dbReference type="RefSeq" id="WP_051965964.1">
    <property type="nucleotide sequence ID" value="NZ_CP045798.1"/>
</dbReference>
<reference evidence="2 3" key="1">
    <citation type="journal article" date="2019" name="Front. Microbiol.">
        <title>Thermoanaerosceptrum fracticalcis gen. nov. sp. nov., a Novel Fumarate-Fermenting Microorganism From a Deep Fractured Carbonate Aquifer of the US Great Basin.</title>
        <authorList>
            <person name="Hamilton-Brehm S.D."/>
            <person name="Stewart L.E."/>
            <person name="Zavarin M."/>
            <person name="Caldwell M."/>
            <person name="Lawson P.A."/>
            <person name="Onstott T.C."/>
            <person name="Grzymski J."/>
            <person name="Neveux I."/>
            <person name="Lollar B.S."/>
            <person name="Russell C.E."/>
            <person name="Moser D.P."/>
        </authorList>
    </citation>
    <scope>NUCLEOTIDE SEQUENCE [LARGE SCALE GENOMIC DNA]</scope>
    <source>
        <strain evidence="2 3">DRI-13</strain>
    </source>
</reference>
<dbReference type="SMART" id="SM00530">
    <property type="entry name" value="HTH_XRE"/>
    <property type="match status" value="1"/>
</dbReference>
<evidence type="ECO:0000313" key="3">
    <source>
        <dbReference type="Proteomes" id="UP000515847"/>
    </source>
</evidence>
<dbReference type="EMBL" id="CP045798">
    <property type="protein sequence ID" value="QNB45868.1"/>
    <property type="molecule type" value="Genomic_DNA"/>
</dbReference>
<accession>A0A7G6E1B4</accession>
<keyword evidence="3" id="KW-1185">Reference proteome</keyword>
<dbReference type="InterPro" id="IPR001387">
    <property type="entry name" value="Cro/C1-type_HTH"/>
</dbReference>
<feature type="domain" description="HTH cro/C1-type" evidence="1">
    <location>
        <begin position="3"/>
        <end position="56"/>
    </location>
</feature>
<evidence type="ECO:0000259" key="1">
    <source>
        <dbReference type="PROSITE" id="PS50943"/>
    </source>
</evidence>
<proteinExistence type="predicted"/>
<dbReference type="KEGG" id="tfr:BR63_05780"/>
<organism evidence="2 3">
    <name type="scientific">Thermanaerosceptrum fracticalcis</name>
    <dbReference type="NCBI Taxonomy" id="1712410"/>
    <lineage>
        <taxon>Bacteria</taxon>
        <taxon>Bacillati</taxon>
        <taxon>Bacillota</taxon>
        <taxon>Clostridia</taxon>
        <taxon>Eubacteriales</taxon>
        <taxon>Peptococcaceae</taxon>
        <taxon>Thermanaerosceptrum</taxon>
    </lineage>
</organism>
<dbReference type="Proteomes" id="UP000515847">
    <property type="component" value="Chromosome"/>
</dbReference>
<evidence type="ECO:0000313" key="2">
    <source>
        <dbReference type="EMBL" id="QNB45868.1"/>
    </source>
</evidence>
<dbReference type="SUPFAM" id="SSF47413">
    <property type="entry name" value="lambda repressor-like DNA-binding domains"/>
    <property type="match status" value="1"/>
</dbReference>
<dbReference type="AlphaFoldDB" id="A0A7G6E1B4"/>
<dbReference type="InterPro" id="IPR010982">
    <property type="entry name" value="Lambda_DNA-bd_dom_sf"/>
</dbReference>
<dbReference type="OrthoDB" id="1685177at2"/>
<dbReference type="CDD" id="cd00093">
    <property type="entry name" value="HTH_XRE"/>
    <property type="match status" value="1"/>
</dbReference>
<dbReference type="PROSITE" id="PS50943">
    <property type="entry name" value="HTH_CROC1"/>
    <property type="match status" value="1"/>
</dbReference>
<protein>
    <submittedName>
        <fullName evidence="2">Helix-turn-helix domain-containing protein</fullName>
    </submittedName>
</protein>
<gene>
    <name evidence="2" type="ORF">BR63_05780</name>
</gene>
<sequence length="182" mass="21181">MYRIAREAARISRDAAADALHIGCRTLADYESGKTMPPPDVVLGMSRLYKVPWLTQIYCRENCAIGAAYSYEVLNNINQDPVSVLLKLMGEMSEAQEVLQRMMILTINKNRREDFTPDEWDTFVTYLQEFFDVEHCIETFKIALGRWCDVAELIHQHNQKCWARGYIKKRKRPQECGQIKKT</sequence>
<name>A0A7G6E1B4_THEFR</name>
<dbReference type="Gene3D" id="1.10.260.40">
    <property type="entry name" value="lambda repressor-like DNA-binding domains"/>
    <property type="match status" value="1"/>
</dbReference>
<dbReference type="Pfam" id="PF13560">
    <property type="entry name" value="HTH_31"/>
    <property type="match status" value="1"/>
</dbReference>
<dbReference type="GO" id="GO:0003677">
    <property type="term" value="F:DNA binding"/>
    <property type="evidence" value="ECO:0007669"/>
    <property type="project" value="InterPro"/>
</dbReference>